<reference evidence="1 2" key="1">
    <citation type="submission" date="2020-02" db="EMBL/GenBank/DDBJ databases">
        <authorList>
            <person name="Ma Q."/>
            <person name="Huang Y."/>
            <person name="Song X."/>
            <person name="Pei D."/>
        </authorList>
    </citation>
    <scope>NUCLEOTIDE SEQUENCE [LARGE SCALE GENOMIC DNA]</scope>
    <source>
        <strain evidence="1">Sxm20200214</strain>
        <tissue evidence="1">Leaf</tissue>
    </source>
</reference>
<name>A0A8X7TL84_BRACI</name>
<evidence type="ECO:0000313" key="2">
    <source>
        <dbReference type="Proteomes" id="UP000886595"/>
    </source>
</evidence>
<comment type="caution">
    <text evidence="1">The sequence shown here is derived from an EMBL/GenBank/DDBJ whole genome shotgun (WGS) entry which is preliminary data.</text>
</comment>
<sequence length="128" mass="14188">MYLNCGMADRFVQNVIVSEGQCKQKNCHQECKKSCHVFQTERKVCILVTPASKTTFLPEELCIGFGICVKRYPFEAVQIIKPNLGRLDVTSEARTCVSLDISVSKPRNAAAPVASETESITRYLRGGS</sequence>
<dbReference type="PANTHER" id="PTHR19248">
    <property type="entry name" value="ATP-BINDING TRANSPORT PROTEIN-RELATED"/>
    <property type="match status" value="1"/>
</dbReference>
<dbReference type="Gene3D" id="3.40.50.300">
    <property type="entry name" value="P-loop containing nucleotide triphosphate hydrolases"/>
    <property type="match status" value="1"/>
</dbReference>
<gene>
    <name evidence="1" type="ORF">Bca52824_085808</name>
</gene>
<proteinExistence type="predicted"/>
<organism evidence="1 2">
    <name type="scientific">Brassica carinata</name>
    <name type="common">Ethiopian mustard</name>
    <name type="synonym">Abyssinian cabbage</name>
    <dbReference type="NCBI Taxonomy" id="52824"/>
    <lineage>
        <taxon>Eukaryota</taxon>
        <taxon>Viridiplantae</taxon>
        <taxon>Streptophyta</taxon>
        <taxon>Embryophyta</taxon>
        <taxon>Tracheophyta</taxon>
        <taxon>Spermatophyta</taxon>
        <taxon>Magnoliopsida</taxon>
        <taxon>eudicotyledons</taxon>
        <taxon>Gunneridae</taxon>
        <taxon>Pentapetalae</taxon>
        <taxon>rosids</taxon>
        <taxon>malvids</taxon>
        <taxon>Brassicales</taxon>
        <taxon>Brassicaceae</taxon>
        <taxon>Brassiceae</taxon>
        <taxon>Brassica</taxon>
    </lineage>
</organism>
<accession>A0A8X7TL84</accession>
<dbReference type="Proteomes" id="UP000886595">
    <property type="component" value="Unassembled WGS sequence"/>
</dbReference>
<dbReference type="AlphaFoldDB" id="A0A8X7TL84"/>
<dbReference type="InterPro" id="IPR027417">
    <property type="entry name" value="P-loop_NTPase"/>
</dbReference>
<dbReference type="InterPro" id="IPR013283">
    <property type="entry name" value="RLI1"/>
</dbReference>
<evidence type="ECO:0000313" key="1">
    <source>
        <dbReference type="EMBL" id="KAG2246180.1"/>
    </source>
</evidence>
<keyword evidence="2" id="KW-1185">Reference proteome</keyword>
<dbReference type="EMBL" id="JAAMPC010000017">
    <property type="protein sequence ID" value="KAG2246180.1"/>
    <property type="molecule type" value="Genomic_DNA"/>
</dbReference>
<dbReference type="PRINTS" id="PR01868">
    <property type="entry name" value="ABCEFAMILY"/>
</dbReference>
<dbReference type="OrthoDB" id="1863831at2759"/>
<protein>
    <submittedName>
        <fullName evidence="1">Uncharacterized protein</fullName>
    </submittedName>
</protein>